<name>A0ABU1AE46_9BACT</name>
<evidence type="ECO:0000313" key="2">
    <source>
        <dbReference type="EMBL" id="MDQ8193046.1"/>
    </source>
</evidence>
<organism evidence="2 3">
    <name type="scientific">Thalassobacterium sedimentorum</name>
    <dbReference type="NCBI Taxonomy" id="3041258"/>
    <lineage>
        <taxon>Bacteria</taxon>
        <taxon>Pseudomonadati</taxon>
        <taxon>Verrucomicrobiota</taxon>
        <taxon>Opitutia</taxon>
        <taxon>Puniceicoccales</taxon>
        <taxon>Coraliomargaritaceae</taxon>
        <taxon>Thalassobacterium</taxon>
    </lineage>
</organism>
<evidence type="ECO:0000256" key="1">
    <source>
        <dbReference type="SAM" id="Phobius"/>
    </source>
</evidence>
<dbReference type="Proteomes" id="UP001243717">
    <property type="component" value="Unassembled WGS sequence"/>
</dbReference>
<comment type="caution">
    <text evidence="2">The sequence shown here is derived from an EMBL/GenBank/DDBJ whole genome shotgun (WGS) entry which is preliminary data.</text>
</comment>
<evidence type="ECO:0000313" key="3">
    <source>
        <dbReference type="Proteomes" id="UP001243717"/>
    </source>
</evidence>
<gene>
    <name evidence="2" type="ORF">QEH59_01320</name>
</gene>
<keyword evidence="1" id="KW-1133">Transmembrane helix</keyword>
<protein>
    <recommendedName>
        <fullName evidence="4">PilN domain-containing protein</fullName>
    </recommendedName>
</protein>
<sequence length="217" mass="24723">MSKHRKEMQPYWRPNFVNQAELPDIKVIRTGFIINFFAVTLTLCVAFLLLQREYRSYTLRQTISQMQQQVRVADADDVENLKQSEKFRQSAQYVVEVQQFFDAPLLAHEFLLDLSLLKPDDLIFQSVSLSESITKQGNQNVVSYVININGNAKNLTVLDDFKQLLEEDALLQIEGFVVEIDETLQGRDEKTGIFPYRLGISLTPGKTAAATKEGDAS</sequence>
<keyword evidence="1" id="KW-0472">Membrane</keyword>
<dbReference type="EMBL" id="JARXIC010000002">
    <property type="protein sequence ID" value="MDQ8193046.1"/>
    <property type="molecule type" value="Genomic_DNA"/>
</dbReference>
<feature type="transmembrane region" description="Helical" evidence="1">
    <location>
        <begin position="32"/>
        <end position="50"/>
    </location>
</feature>
<proteinExistence type="predicted"/>
<keyword evidence="1" id="KW-0812">Transmembrane</keyword>
<reference evidence="2 3" key="1">
    <citation type="submission" date="2023-04" db="EMBL/GenBank/DDBJ databases">
        <title>A novel bacteria isolated from coastal sediment.</title>
        <authorList>
            <person name="Liu X.-J."/>
            <person name="Du Z.-J."/>
        </authorList>
    </citation>
    <scope>NUCLEOTIDE SEQUENCE [LARGE SCALE GENOMIC DNA]</scope>
    <source>
        <strain evidence="2 3">SDUM461004</strain>
    </source>
</reference>
<accession>A0ABU1AE46</accession>
<keyword evidence="3" id="KW-1185">Reference proteome</keyword>
<evidence type="ECO:0008006" key="4">
    <source>
        <dbReference type="Google" id="ProtNLM"/>
    </source>
</evidence>